<keyword evidence="14" id="KW-1185">Reference proteome</keyword>
<keyword evidence="6 11" id="KW-0548">Nucleotidyltransferase</keyword>
<evidence type="ECO:0000256" key="3">
    <source>
        <dbReference type="ARBA" id="ARBA00009014"/>
    </source>
</evidence>
<dbReference type="UniPathway" id="UPA00253">
    <property type="reaction ID" value="UER00332"/>
</dbReference>
<dbReference type="NCBIfam" id="TIGR00125">
    <property type="entry name" value="cyt_tran_rel"/>
    <property type="match status" value="1"/>
</dbReference>
<keyword evidence="9 11" id="KW-0520">NAD</keyword>
<dbReference type="EMBL" id="FOJG01000001">
    <property type="protein sequence ID" value="SEW10461.1"/>
    <property type="molecule type" value="Genomic_DNA"/>
</dbReference>
<organism evidence="13 14">
    <name type="scientific">Chitinophaga arvensicola</name>
    <dbReference type="NCBI Taxonomy" id="29529"/>
    <lineage>
        <taxon>Bacteria</taxon>
        <taxon>Pseudomonadati</taxon>
        <taxon>Bacteroidota</taxon>
        <taxon>Chitinophagia</taxon>
        <taxon>Chitinophagales</taxon>
        <taxon>Chitinophagaceae</taxon>
        <taxon>Chitinophaga</taxon>
    </lineage>
</organism>
<evidence type="ECO:0000256" key="7">
    <source>
        <dbReference type="ARBA" id="ARBA00022741"/>
    </source>
</evidence>
<accession>A0A1I0P8S4</accession>
<feature type="domain" description="Cytidyltransferase-like" evidence="12">
    <location>
        <begin position="45"/>
        <end position="202"/>
    </location>
</feature>
<proteinExistence type="inferred from homology"/>
<keyword evidence="5 11" id="KW-0808">Transferase</keyword>
<comment type="function">
    <text evidence="1 11">Catalyzes the reversible adenylation of nicotinate mononucleotide (NaMN) to nicotinic acid adenine dinucleotide (NaAD).</text>
</comment>
<dbReference type="HAMAP" id="MF_00244">
    <property type="entry name" value="NaMN_adenylyltr"/>
    <property type="match status" value="1"/>
</dbReference>
<evidence type="ECO:0000256" key="2">
    <source>
        <dbReference type="ARBA" id="ARBA00005019"/>
    </source>
</evidence>
<dbReference type="Pfam" id="PF01467">
    <property type="entry name" value="CTP_transf_like"/>
    <property type="match status" value="1"/>
</dbReference>
<reference evidence="14" key="1">
    <citation type="submission" date="2016-10" db="EMBL/GenBank/DDBJ databases">
        <authorList>
            <person name="Varghese N."/>
            <person name="Submissions S."/>
        </authorList>
    </citation>
    <scope>NUCLEOTIDE SEQUENCE [LARGE SCALE GENOMIC DNA]</scope>
    <source>
        <strain evidence="14">DSM 3695</strain>
    </source>
</reference>
<evidence type="ECO:0000256" key="11">
    <source>
        <dbReference type="HAMAP-Rule" id="MF_00244"/>
    </source>
</evidence>
<name>A0A1I0P8S4_9BACT</name>
<dbReference type="AlphaFoldDB" id="A0A1I0P8S4"/>
<dbReference type="PANTHER" id="PTHR39321:SF3">
    <property type="entry name" value="PHOSPHOPANTETHEINE ADENYLYLTRANSFERASE"/>
    <property type="match status" value="1"/>
</dbReference>
<evidence type="ECO:0000256" key="8">
    <source>
        <dbReference type="ARBA" id="ARBA00022840"/>
    </source>
</evidence>
<dbReference type="GO" id="GO:0009435">
    <property type="term" value="P:NAD+ biosynthetic process"/>
    <property type="evidence" value="ECO:0007669"/>
    <property type="project" value="UniProtKB-UniRule"/>
</dbReference>
<evidence type="ECO:0000256" key="4">
    <source>
        <dbReference type="ARBA" id="ARBA00022642"/>
    </source>
</evidence>
<dbReference type="InterPro" id="IPR014729">
    <property type="entry name" value="Rossmann-like_a/b/a_fold"/>
</dbReference>
<dbReference type="NCBIfam" id="NF000840">
    <property type="entry name" value="PRK00071.1-3"/>
    <property type="match status" value="1"/>
</dbReference>
<comment type="pathway">
    <text evidence="2 11">Cofactor biosynthesis; NAD(+) biosynthesis; deamido-NAD(+) from nicotinate D-ribonucleotide: step 1/1.</text>
</comment>
<dbReference type="InterPro" id="IPR005248">
    <property type="entry name" value="NadD/NMNAT"/>
</dbReference>
<comment type="catalytic activity">
    <reaction evidence="10 11">
        <text>nicotinate beta-D-ribonucleotide + ATP + H(+) = deamido-NAD(+) + diphosphate</text>
        <dbReference type="Rhea" id="RHEA:22860"/>
        <dbReference type="ChEBI" id="CHEBI:15378"/>
        <dbReference type="ChEBI" id="CHEBI:30616"/>
        <dbReference type="ChEBI" id="CHEBI:33019"/>
        <dbReference type="ChEBI" id="CHEBI:57502"/>
        <dbReference type="ChEBI" id="CHEBI:58437"/>
        <dbReference type="EC" id="2.7.7.18"/>
    </reaction>
</comment>
<protein>
    <recommendedName>
        <fullName evidence="11">Probable nicotinate-nucleotide adenylyltransferase</fullName>
        <ecNumber evidence="11">2.7.7.18</ecNumber>
    </recommendedName>
    <alternativeName>
        <fullName evidence="11">Deamido-NAD(+) diphosphorylase</fullName>
    </alternativeName>
    <alternativeName>
        <fullName evidence="11">Deamido-NAD(+) pyrophosphorylase</fullName>
    </alternativeName>
    <alternativeName>
        <fullName evidence="11">Nicotinate mononucleotide adenylyltransferase</fullName>
        <shortName evidence="11">NaMN adenylyltransferase</shortName>
    </alternativeName>
</protein>
<evidence type="ECO:0000259" key="12">
    <source>
        <dbReference type="Pfam" id="PF01467"/>
    </source>
</evidence>
<dbReference type="GO" id="GO:0005524">
    <property type="term" value="F:ATP binding"/>
    <property type="evidence" value="ECO:0007669"/>
    <property type="project" value="UniProtKB-KW"/>
</dbReference>
<dbReference type="Gene3D" id="3.40.50.620">
    <property type="entry name" value="HUPs"/>
    <property type="match status" value="1"/>
</dbReference>
<evidence type="ECO:0000256" key="6">
    <source>
        <dbReference type="ARBA" id="ARBA00022695"/>
    </source>
</evidence>
<keyword evidence="4 11" id="KW-0662">Pyridine nucleotide biosynthesis</keyword>
<dbReference type="Proteomes" id="UP000199310">
    <property type="component" value="Unassembled WGS sequence"/>
</dbReference>
<evidence type="ECO:0000256" key="1">
    <source>
        <dbReference type="ARBA" id="ARBA00002324"/>
    </source>
</evidence>
<evidence type="ECO:0000313" key="14">
    <source>
        <dbReference type="Proteomes" id="UP000199310"/>
    </source>
</evidence>
<dbReference type="CDD" id="cd02165">
    <property type="entry name" value="NMNAT"/>
    <property type="match status" value="1"/>
</dbReference>
<dbReference type="EC" id="2.7.7.18" evidence="11"/>
<keyword evidence="8 11" id="KW-0067">ATP-binding</keyword>
<evidence type="ECO:0000256" key="10">
    <source>
        <dbReference type="ARBA" id="ARBA00048721"/>
    </source>
</evidence>
<evidence type="ECO:0000256" key="5">
    <source>
        <dbReference type="ARBA" id="ARBA00022679"/>
    </source>
</evidence>
<dbReference type="PANTHER" id="PTHR39321">
    <property type="entry name" value="NICOTINATE-NUCLEOTIDE ADENYLYLTRANSFERASE-RELATED"/>
    <property type="match status" value="1"/>
</dbReference>
<keyword evidence="7 11" id="KW-0547">Nucleotide-binding</keyword>
<evidence type="ECO:0000256" key="9">
    <source>
        <dbReference type="ARBA" id="ARBA00023027"/>
    </source>
</evidence>
<dbReference type="STRING" id="29529.SAMN04488122_0618"/>
<dbReference type="SUPFAM" id="SSF52374">
    <property type="entry name" value="Nucleotidylyl transferase"/>
    <property type="match status" value="1"/>
</dbReference>
<sequence length="229" mass="26777">MVRCLSSSNHWNKPYFYVPAINTYFARIIEVAIGNLYDENMRIGLYFGSFNPIHTGHLIIANYVAYNTDLDKVWLVVSPHNPLKPQSALLNEHDRFHLVELAIKDEVRLRASNIEFSLPRPSYTVDTLTYLQEKFPTQEFAIIMGSDSFQNLPRWKNFEQIVKNYPIYVYRRPGHDITDTFGAEIEILEAPMLDISATDIRKWIKEGKSVRFMVPDNVISYISENNYYR</sequence>
<dbReference type="NCBIfam" id="TIGR00482">
    <property type="entry name" value="nicotinate (nicotinamide) nucleotide adenylyltransferase"/>
    <property type="match status" value="1"/>
</dbReference>
<gene>
    <name evidence="11" type="primary">nadD</name>
    <name evidence="13" type="ORF">SAMN04488122_0618</name>
</gene>
<dbReference type="GO" id="GO:0004515">
    <property type="term" value="F:nicotinate-nucleotide adenylyltransferase activity"/>
    <property type="evidence" value="ECO:0007669"/>
    <property type="project" value="UniProtKB-UniRule"/>
</dbReference>
<evidence type="ECO:0000313" key="13">
    <source>
        <dbReference type="EMBL" id="SEW10461.1"/>
    </source>
</evidence>
<dbReference type="InterPro" id="IPR004821">
    <property type="entry name" value="Cyt_trans-like"/>
</dbReference>
<comment type="similarity">
    <text evidence="3 11">Belongs to the NadD family.</text>
</comment>